<keyword evidence="2" id="KW-0378">Hydrolase</keyword>
<evidence type="ECO:0000313" key="7">
    <source>
        <dbReference type="Proteomes" id="UP001391051"/>
    </source>
</evidence>
<feature type="domain" description="SNF2 N-terminal" evidence="5">
    <location>
        <begin position="248"/>
        <end position="400"/>
    </location>
</feature>
<gene>
    <name evidence="6" type="ORF">PG986_011411</name>
</gene>
<protein>
    <recommendedName>
        <fullName evidence="5">SNF2 N-terminal domain-containing protein</fullName>
    </recommendedName>
</protein>
<name>A0ABR1Q529_9PEZI</name>
<proteinExistence type="predicted"/>
<dbReference type="Gene3D" id="3.40.50.300">
    <property type="entry name" value="P-loop containing nucleotide triphosphate hydrolases"/>
    <property type="match status" value="1"/>
</dbReference>
<evidence type="ECO:0000256" key="2">
    <source>
        <dbReference type="ARBA" id="ARBA00022801"/>
    </source>
</evidence>
<keyword evidence="3" id="KW-0067">ATP-binding</keyword>
<dbReference type="PANTHER" id="PTHR45626">
    <property type="entry name" value="TRANSCRIPTION TERMINATION FACTOR 2-RELATED"/>
    <property type="match status" value="1"/>
</dbReference>
<accession>A0ABR1Q529</accession>
<comment type="caution">
    <text evidence="6">The sequence shown here is derived from an EMBL/GenBank/DDBJ whole genome shotgun (WGS) entry which is preliminary data.</text>
</comment>
<evidence type="ECO:0000313" key="6">
    <source>
        <dbReference type="EMBL" id="KAK7947090.1"/>
    </source>
</evidence>
<dbReference type="Proteomes" id="UP001391051">
    <property type="component" value="Unassembled WGS sequence"/>
</dbReference>
<organism evidence="6 7">
    <name type="scientific">Apiospora aurea</name>
    <dbReference type="NCBI Taxonomy" id="335848"/>
    <lineage>
        <taxon>Eukaryota</taxon>
        <taxon>Fungi</taxon>
        <taxon>Dikarya</taxon>
        <taxon>Ascomycota</taxon>
        <taxon>Pezizomycotina</taxon>
        <taxon>Sordariomycetes</taxon>
        <taxon>Xylariomycetidae</taxon>
        <taxon>Amphisphaeriales</taxon>
        <taxon>Apiosporaceae</taxon>
        <taxon>Apiospora</taxon>
    </lineage>
</organism>
<evidence type="ECO:0000259" key="5">
    <source>
        <dbReference type="Pfam" id="PF00176"/>
    </source>
</evidence>
<dbReference type="Gene3D" id="3.40.50.10810">
    <property type="entry name" value="Tandem AAA-ATPase domain"/>
    <property type="match status" value="1"/>
</dbReference>
<feature type="compositionally biased region" description="Basic and acidic residues" evidence="4">
    <location>
        <begin position="176"/>
        <end position="186"/>
    </location>
</feature>
<feature type="region of interest" description="Disordered" evidence="4">
    <location>
        <begin position="1002"/>
        <end position="1029"/>
    </location>
</feature>
<keyword evidence="1" id="KW-0547">Nucleotide-binding</keyword>
<dbReference type="SUPFAM" id="SSF52540">
    <property type="entry name" value="P-loop containing nucleoside triphosphate hydrolases"/>
    <property type="match status" value="2"/>
</dbReference>
<dbReference type="GeneID" id="92080695"/>
<evidence type="ECO:0000256" key="4">
    <source>
        <dbReference type="SAM" id="MobiDB-lite"/>
    </source>
</evidence>
<dbReference type="InterPro" id="IPR000330">
    <property type="entry name" value="SNF2_N"/>
</dbReference>
<evidence type="ECO:0000256" key="3">
    <source>
        <dbReference type="ARBA" id="ARBA00022840"/>
    </source>
</evidence>
<reference evidence="6 7" key="1">
    <citation type="submission" date="2023-01" db="EMBL/GenBank/DDBJ databases">
        <title>Analysis of 21 Apiospora genomes using comparative genomics revels a genus with tremendous synthesis potential of carbohydrate active enzymes and secondary metabolites.</title>
        <authorList>
            <person name="Sorensen T."/>
        </authorList>
    </citation>
    <scope>NUCLEOTIDE SEQUENCE [LARGE SCALE GENOMIC DNA]</scope>
    <source>
        <strain evidence="6 7">CBS 24483</strain>
    </source>
</reference>
<dbReference type="InterPro" id="IPR038718">
    <property type="entry name" value="SNF2-like_sf"/>
</dbReference>
<feature type="compositionally biased region" description="Acidic residues" evidence="4">
    <location>
        <begin position="1010"/>
        <end position="1029"/>
    </location>
</feature>
<evidence type="ECO:0000256" key="1">
    <source>
        <dbReference type="ARBA" id="ARBA00022741"/>
    </source>
</evidence>
<dbReference type="EMBL" id="JAQQWE010000007">
    <property type="protein sequence ID" value="KAK7947090.1"/>
    <property type="molecule type" value="Genomic_DNA"/>
</dbReference>
<dbReference type="InterPro" id="IPR050628">
    <property type="entry name" value="SNF2_RAD54_helicase_TF"/>
</dbReference>
<sequence>MANNGGNAGNGVNGAELHQALQRIEGRVERLGQSASNILIQMAGPDGRVYMDTIGQIADPFTTPGSLKWDALKRWVVTKINHAVDEEFLEGDENDKVFVLNVGGHARQEVDKLNFITLLFQWEQGLLQLRPTPTGLPCIEFESTKLVQGYRPVAEEPEEVPIVNDGNENEVNAEQNKIDTSEDRVTPEVADDASDGSQVFDNVSRDAGNDPMLDSPAHWNRVKQLFRQTGKEPNQFTLPHLAFPIEGYQAAAVLWLLTRIPDDKVSGALLSDDMGLGKTFTTIVTMMTHSYLQRSFRDVQRHWDTVRQAAEWQEGAPPHNPKDAPAGQPCPTQASNKYWLQCPCEVGSTARAIVEGMSDSPNIIISPSSGAMLWVSEWDKFVQRDSRMRLYVSVNDYDGNHPKLQEFCTLMNNKQRADDPEIIEEASAGPQPANRPAVKKYLIQRRRGFEGGSSYALLFTSEGCGNVQLPVSLDDRKEGIIPFVSEPVTDEERHYHHGVGVPVVACGIMAMDEMHKYKGSSGITLPFKMLDLFKYQDHPTLAVGVSGNLLGIGPEAWQRQVLHTQNCIRRHNFEADLGRLQTRATFKKMENDWKYMMLHISEVEHGFQPNVDDLREYEQCRDRIADDFRQGLGKMIIRRLKKDLFRGVKILDIAAPITRPMVLKIPEGPAMNALSVYFRRIGQWMQKTYEEEMAEWRRNPGAWPKPVLAKAQRGLIGEGVDGRRVKTELQRQAYYLSTRSVIFPLLAYFPNSDNAAAARELQRYYASQGPLTDLATQFTDATLNPERTTASIRTMLWKSPFMRYRDEMRDNSPKFQQLVQMVRNQLINTKLNKLPENRQPDTGPLDKSYVRHMVVFAEWPVNAYLTALYLQEALFDDVEVILIHQALKDRTPKYYCRNGAFEYFDEKCLPGSKNKVLVGTYTLISTMHNFQRASSAVLMDVTNVVERDQARCRIYRRGQTAAAQITEMWYDNHVWEHIRQRRNQGNAMMGAIKWENFGVKVKNNRPEPGPEVEEEEEEEEEENIYDVSI</sequence>
<keyword evidence="7" id="KW-1185">Reference proteome</keyword>
<dbReference type="RefSeq" id="XP_066697124.1">
    <property type="nucleotide sequence ID" value="XM_066847633.1"/>
</dbReference>
<feature type="region of interest" description="Disordered" evidence="4">
    <location>
        <begin position="173"/>
        <end position="199"/>
    </location>
</feature>
<dbReference type="Pfam" id="PF00176">
    <property type="entry name" value="SNF2-rel_dom"/>
    <property type="match status" value="1"/>
</dbReference>
<dbReference type="InterPro" id="IPR027417">
    <property type="entry name" value="P-loop_NTPase"/>
</dbReference>